<proteinExistence type="predicted"/>
<evidence type="ECO:0000313" key="3">
    <source>
        <dbReference type="Proteomes" id="UP000235145"/>
    </source>
</evidence>
<dbReference type="AlphaFoldDB" id="A0A9R1UPS2"/>
<name>A0A9R1UPS2_LACSA</name>
<dbReference type="EMBL" id="NBSK02000008">
    <property type="protein sequence ID" value="KAJ0190788.1"/>
    <property type="molecule type" value="Genomic_DNA"/>
</dbReference>
<reference evidence="2 3" key="1">
    <citation type="journal article" date="2017" name="Nat. Commun.">
        <title>Genome assembly with in vitro proximity ligation data and whole-genome triplication in lettuce.</title>
        <authorList>
            <person name="Reyes-Chin-Wo S."/>
            <person name="Wang Z."/>
            <person name="Yang X."/>
            <person name="Kozik A."/>
            <person name="Arikit S."/>
            <person name="Song C."/>
            <person name="Xia L."/>
            <person name="Froenicke L."/>
            <person name="Lavelle D.O."/>
            <person name="Truco M.J."/>
            <person name="Xia R."/>
            <person name="Zhu S."/>
            <person name="Xu C."/>
            <person name="Xu H."/>
            <person name="Xu X."/>
            <person name="Cox K."/>
            <person name="Korf I."/>
            <person name="Meyers B.C."/>
            <person name="Michelmore R.W."/>
        </authorList>
    </citation>
    <scope>NUCLEOTIDE SEQUENCE [LARGE SCALE GENOMIC DNA]</scope>
    <source>
        <strain evidence="3">cv. Salinas</strain>
        <tissue evidence="2">Seedlings</tissue>
    </source>
</reference>
<feature type="chain" id="PRO_5040410571" evidence="1">
    <location>
        <begin position="21"/>
        <end position="111"/>
    </location>
</feature>
<sequence>MFPLFLFSDFVSLFLGSGGGFQPAPIPTGFERAPCIRSLIWNQFRDLERLVKVDLQNSQNELPTSEQQKSDDKMLKLVYDQKVHLGILIHGICITLFQFLSLEKPTHTFGP</sequence>
<evidence type="ECO:0000313" key="2">
    <source>
        <dbReference type="EMBL" id="KAJ0190788.1"/>
    </source>
</evidence>
<gene>
    <name evidence="2" type="ORF">LSAT_V11C800419890</name>
</gene>
<keyword evidence="1" id="KW-0732">Signal</keyword>
<comment type="caution">
    <text evidence="2">The sequence shown here is derived from an EMBL/GenBank/DDBJ whole genome shotgun (WGS) entry which is preliminary data.</text>
</comment>
<keyword evidence="3" id="KW-1185">Reference proteome</keyword>
<organism evidence="2 3">
    <name type="scientific">Lactuca sativa</name>
    <name type="common">Garden lettuce</name>
    <dbReference type="NCBI Taxonomy" id="4236"/>
    <lineage>
        <taxon>Eukaryota</taxon>
        <taxon>Viridiplantae</taxon>
        <taxon>Streptophyta</taxon>
        <taxon>Embryophyta</taxon>
        <taxon>Tracheophyta</taxon>
        <taxon>Spermatophyta</taxon>
        <taxon>Magnoliopsida</taxon>
        <taxon>eudicotyledons</taxon>
        <taxon>Gunneridae</taxon>
        <taxon>Pentapetalae</taxon>
        <taxon>asterids</taxon>
        <taxon>campanulids</taxon>
        <taxon>Asterales</taxon>
        <taxon>Asteraceae</taxon>
        <taxon>Cichorioideae</taxon>
        <taxon>Cichorieae</taxon>
        <taxon>Lactucinae</taxon>
        <taxon>Lactuca</taxon>
    </lineage>
</organism>
<feature type="signal peptide" evidence="1">
    <location>
        <begin position="1"/>
        <end position="20"/>
    </location>
</feature>
<evidence type="ECO:0000256" key="1">
    <source>
        <dbReference type="SAM" id="SignalP"/>
    </source>
</evidence>
<accession>A0A9R1UPS2</accession>
<protein>
    <submittedName>
        <fullName evidence="2">Uncharacterized protein</fullName>
    </submittedName>
</protein>
<dbReference type="Proteomes" id="UP000235145">
    <property type="component" value="Unassembled WGS sequence"/>
</dbReference>